<gene>
    <name evidence="1" type="ORF">QR98_0021780</name>
</gene>
<dbReference type="Proteomes" id="UP000616769">
    <property type="component" value="Unassembled WGS sequence"/>
</dbReference>
<proteinExistence type="predicted"/>
<dbReference type="EMBL" id="JXLN01005973">
    <property type="protein sequence ID" value="KPM03744.1"/>
    <property type="molecule type" value="Genomic_DNA"/>
</dbReference>
<organism evidence="1 2">
    <name type="scientific">Sarcoptes scabiei</name>
    <name type="common">Itch mite</name>
    <name type="synonym">Acarus scabiei</name>
    <dbReference type="NCBI Taxonomy" id="52283"/>
    <lineage>
        <taxon>Eukaryota</taxon>
        <taxon>Metazoa</taxon>
        <taxon>Ecdysozoa</taxon>
        <taxon>Arthropoda</taxon>
        <taxon>Chelicerata</taxon>
        <taxon>Arachnida</taxon>
        <taxon>Acari</taxon>
        <taxon>Acariformes</taxon>
        <taxon>Sarcoptiformes</taxon>
        <taxon>Astigmata</taxon>
        <taxon>Psoroptidia</taxon>
        <taxon>Sarcoptoidea</taxon>
        <taxon>Sarcoptidae</taxon>
        <taxon>Sarcoptinae</taxon>
        <taxon>Sarcoptes</taxon>
    </lineage>
</organism>
<evidence type="ECO:0000313" key="2">
    <source>
        <dbReference type="Proteomes" id="UP000616769"/>
    </source>
</evidence>
<name>A0A131ZYH7_SARSC</name>
<reference evidence="1 2" key="1">
    <citation type="journal article" date="2015" name="Parasit. Vectors">
        <title>Draft genome of the scabies mite.</title>
        <authorList>
            <person name="Rider S.D.Jr."/>
            <person name="Morgan M.S."/>
            <person name="Arlian L.G."/>
        </authorList>
    </citation>
    <scope>NUCLEOTIDE SEQUENCE [LARGE SCALE GENOMIC DNA]</scope>
    <source>
        <strain evidence="1">Arlian Lab</strain>
    </source>
</reference>
<sequence>MSASEDKLRQLIKEGQNLTLRNEFESCSQWIDREVNIAKKLSDQIDRQQKLNDISSQLFNEARDMSDQLLRYIDRLRSFKKNMASSGRQVVLSSYEDAIKSDILKNAAYNTEYKSPI</sequence>
<comment type="caution">
    <text evidence="1">The sequence shown here is derived from an EMBL/GenBank/DDBJ whole genome shotgun (WGS) entry which is preliminary data.</text>
</comment>
<dbReference type="AlphaFoldDB" id="A0A131ZYH7"/>
<protein>
    <submittedName>
        <fullName evidence="1">Uncharacterized protein</fullName>
    </submittedName>
</protein>
<evidence type="ECO:0000313" key="1">
    <source>
        <dbReference type="EMBL" id="KPM03744.1"/>
    </source>
</evidence>
<dbReference type="VEuPathDB" id="VectorBase:SSCA003537"/>
<accession>A0A131ZYH7</accession>